<reference evidence="1 2" key="1">
    <citation type="journal article" date="2022" name="Int. J. Syst. Evol. Microbiol.">
        <title>Miniphocaeibacter halophilus sp. nov., an ammonium-tolerant acetate-producing bacterium isolated from a biogas system.</title>
        <authorList>
            <person name="Schnurer A."/>
            <person name="Singh A."/>
            <person name="Bi S."/>
            <person name="Qiao W."/>
            <person name="Westerholm M."/>
        </authorList>
    </citation>
    <scope>NUCLEOTIDE SEQUENCE [LARGE SCALE GENOMIC DNA]</scope>
    <source>
        <strain evidence="1 2">AMB_01</strain>
    </source>
</reference>
<proteinExistence type="predicted"/>
<keyword evidence="2" id="KW-1185">Reference proteome</keyword>
<evidence type="ECO:0000313" key="2">
    <source>
        <dbReference type="Proteomes" id="UP000595814"/>
    </source>
</evidence>
<dbReference type="EMBL" id="CP066744">
    <property type="protein sequence ID" value="QQK08128.1"/>
    <property type="molecule type" value="Genomic_DNA"/>
</dbReference>
<dbReference type="Proteomes" id="UP000595814">
    <property type="component" value="Chromosome"/>
</dbReference>
<evidence type="ECO:0000313" key="1">
    <source>
        <dbReference type="EMBL" id="QQK08128.1"/>
    </source>
</evidence>
<protein>
    <submittedName>
        <fullName evidence="1">NCS2 family permease</fullName>
    </submittedName>
</protein>
<name>A0AC61MS41_9FIRM</name>
<organism evidence="1 2">
    <name type="scientific">Miniphocaeibacter halophilus</name>
    <dbReference type="NCBI Taxonomy" id="2931922"/>
    <lineage>
        <taxon>Bacteria</taxon>
        <taxon>Bacillati</taxon>
        <taxon>Bacillota</taxon>
        <taxon>Tissierellia</taxon>
        <taxon>Tissierellales</taxon>
        <taxon>Peptoniphilaceae</taxon>
        <taxon>Miniphocaeibacter</taxon>
    </lineage>
</organism>
<sequence>MKSNKEVVNGGFLEKIFLLKKNNTSIKTEVLAGITTFVTMAYVLGTIPNMMATAGLDKGVILTSMVILIVLTSVAMAIVTNRPFALGPGLSSVGIVAGMISNEGIPIEVAQGVIFWSGIIFVVISYLGVRDAVVKAIPASLKHSVSAGVGLFIALLGCRNAGIIVGVEGKNYLAFGDFTSIGVILAIIGFILILVTKTLKVPGYMIVSIIITTLIGIPMGITKLPETWFTLPANPFKYFLQIDFLGALKFAYIPFILSLFVPDFFSTFGTALGVGGKAGFLDEDGNLPGIDKVFKVDAISTVAGSLFCIPCMTTYLESSTGVESGGRTGLTVISTSVCFLLSLLITPIALMIPIEATAPALIIIGIGMLSAISKVKFDDYTEAFPAFACIAFTVFANNIANGICVAIPVYLVLKIASGKIKEIPVTMYILTAISFLYFYTIS</sequence>
<accession>A0AC61MS41</accession>
<gene>
    <name evidence="1" type="ORF">JFY71_00920</name>
</gene>